<sequence>MNAPLAPNLPACPCCGAPVDPLAVLVDMASGVVTLGGLTTHLTPTEVAIFDLLVKGYPAVTTRDRIYDDLYSNRPECDWPEVKIVDILICKLRRKLSAIDLEINTIWARGWVLSPPLASGESVLDLGRQRRRRRA</sequence>
<evidence type="ECO:0000256" key="1">
    <source>
        <dbReference type="ARBA" id="ARBA00023125"/>
    </source>
</evidence>
<name>A0ABV6Z8T9_9HYPH</name>
<feature type="domain" description="OmpR/PhoB-type" evidence="3">
    <location>
        <begin position="14"/>
        <end position="115"/>
    </location>
</feature>
<protein>
    <submittedName>
        <fullName evidence="4">Helix-turn-helix domain-containing protein</fullName>
    </submittedName>
</protein>
<keyword evidence="1 2" id="KW-0238">DNA-binding</keyword>
<dbReference type="SMART" id="SM00862">
    <property type="entry name" value="Trans_reg_C"/>
    <property type="match status" value="1"/>
</dbReference>
<evidence type="ECO:0000256" key="2">
    <source>
        <dbReference type="PROSITE-ProRule" id="PRU01091"/>
    </source>
</evidence>
<organism evidence="4 5">
    <name type="scientific">Labrys neptuniae</name>
    <dbReference type="NCBI Taxonomy" id="376174"/>
    <lineage>
        <taxon>Bacteria</taxon>
        <taxon>Pseudomonadati</taxon>
        <taxon>Pseudomonadota</taxon>
        <taxon>Alphaproteobacteria</taxon>
        <taxon>Hyphomicrobiales</taxon>
        <taxon>Xanthobacteraceae</taxon>
        <taxon>Labrys</taxon>
    </lineage>
</organism>
<dbReference type="PROSITE" id="PS51755">
    <property type="entry name" value="OMPR_PHOB"/>
    <property type="match status" value="1"/>
</dbReference>
<gene>
    <name evidence="4" type="ORF">ACETRX_02740</name>
</gene>
<dbReference type="Proteomes" id="UP001595190">
    <property type="component" value="Unassembled WGS sequence"/>
</dbReference>
<dbReference type="InterPro" id="IPR001867">
    <property type="entry name" value="OmpR/PhoB-type_DNA-bd"/>
</dbReference>
<dbReference type="EMBL" id="JBHGPK010000001">
    <property type="protein sequence ID" value="MFC2248522.1"/>
    <property type="molecule type" value="Genomic_DNA"/>
</dbReference>
<comment type="caution">
    <text evidence="4">The sequence shown here is derived from an EMBL/GenBank/DDBJ whole genome shotgun (WGS) entry which is preliminary data.</text>
</comment>
<dbReference type="Pfam" id="PF00486">
    <property type="entry name" value="Trans_reg_C"/>
    <property type="match status" value="1"/>
</dbReference>
<evidence type="ECO:0000259" key="3">
    <source>
        <dbReference type="PROSITE" id="PS51755"/>
    </source>
</evidence>
<dbReference type="Gene3D" id="1.10.10.10">
    <property type="entry name" value="Winged helix-like DNA-binding domain superfamily/Winged helix DNA-binding domain"/>
    <property type="match status" value="1"/>
</dbReference>
<accession>A0ABV6Z8T9</accession>
<reference evidence="4 5" key="1">
    <citation type="submission" date="2024-09" db="EMBL/GenBank/DDBJ databases">
        <title>Description of Labrys sedimenti sp. nov., isolated from a diclofenac-degrading enrichment culture, and genome-based reclassification of Labrys portucalensis as a later heterotypic synonym of Labrys neptuniae.</title>
        <authorList>
            <person name="Tancsics A."/>
            <person name="Csepanyi A."/>
        </authorList>
    </citation>
    <scope>NUCLEOTIDE SEQUENCE [LARGE SCALE GENOMIC DNA]</scope>
    <source>
        <strain evidence="4 5">LMG 23412</strain>
    </source>
</reference>
<proteinExistence type="predicted"/>
<dbReference type="SUPFAM" id="SSF46894">
    <property type="entry name" value="C-terminal effector domain of the bipartite response regulators"/>
    <property type="match status" value="1"/>
</dbReference>
<dbReference type="RefSeq" id="WP_394308380.1">
    <property type="nucleotide sequence ID" value="NZ_JBHGPK010000001.1"/>
</dbReference>
<dbReference type="InterPro" id="IPR036388">
    <property type="entry name" value="WH-like_DNA-bd_sf"/>
</dbReference>
<evidence type="ECO:0000313" key="5">
    <source>
        <dbReference type="Proteomes" id="UP001595190"/>
    </source>
</evidence>
<evidence type="ECO:0000313" key="4">
    <source>
        <dbReference type="EMBL" id="MFC2248522.1"/>
    </source>
</evidence>
<feature type="DNA-binding region" description="OmpR/PhoB-type" evidence="2">
    <location>
        <begin position="14"/>
        <end position="115"/>
    </location>
</feature>
<dbReference type="InterPro" id="IPR016032">
    <property type="entry name" value="Sig_transdc_resp-reg_C-effctor"/>
</dbReference>